<organism evidence="1 2">
    <name type="scientific">Enterococcus devriesei</name>
    <dbReference type="NCBI Taxonomy" id="319970"/>
    <lineage>
        <taxon>Bacteria</taxon>
        <taxon>Bacillati</taxon>
        <taxon>Bacillota</taxon>
        <taxon>Bacilli</taxon>
        <taxon>Lactobacillales</taxon>
        <taxon>Enterococcaceae</taxon>
        <taxon>Enterococcus</taxon>
    </lineage>
</organism>
<gene>
    <name evidence="1" type="ORF">RV00_GL001160</name>
</gene>
<dbReference type="InterPro" id="IPR047735">
    <property type="entry name" value="GrdX-like"/>
</dbReference>
<dbReference type="NCBIfam" id="NF038093">
    <property type="entry name" value="GrdX"/>
    <property type="match status" value="1"/>
</dbReference>
<reference evidence="1 2" key="1">
    <citation type="submission" date="2014-12" db="EMBL/GenBank/DDBJ databases">
        <title>Draft genome sequences of 29 type strains of Enterococci.</title>
        <authorList>
            <person name="Zhong Z."/>
            <person name="Sun Z."/>
            <person name="Liu W."/>
            <person name="Zhang W."/>
            <person name="Zhang H."/>
        </authorList>
    </citation>
    <scope>NUCLEOTIDE SEQUENCE [LARGE SCALE GENOMIC DNA]</scope>
    <source>
        <strain evidence="1 2">DSM 22802</strain>
    </source>
</reference>
<dbReference type="AlphaFoldDB" id="A0A1L8SXE2"/>
<proteinExistence type="predicted"/>
<dbReference type="RefSeq" id="WP_071861145.1">
    <property type="nucleotide sequence ID" value="NZ_JBHLVS010000012.1"/>
</dbReference>
<evidence type="ECO:0000313" key="2">
    <source>
        <dbReference type="Proteomes" id="UP000183700"/>
    </source>
</evidence>
<dbReference type="STRING" id="319970.RV00_GL001160"/>
<protein>
    <recommendedName>
        <fullName evidence="3">GrdX protein</fullName>
    </recommendedName>
</protein>
<accession>A0A1L8SXE2</accession>
<evidence type="ECO:0008006" key="3">
    <source>
        <dbReference type="Google" id="ProtNLM"/>
    </source>
</evidence>
<keyword evidence="2" id="KW-1185">Reference proteome</keyword>
<dbReference type="Proteomes" id="UP000183700">
    <property type="component" value="Unassembled WGS sequence"/>
</dbReference>
<name>A0A1L8SXE2_9ENTE</name>
<evidence type="ECO:0000313" key="1">
    <source>
        <dbReference type="EMBL" id="OJG36715.1"/>
    </source>
</evidence>
<dbReference type="EMBL" id="JXKM01000002">
    <property type="protein sequence ID" value="OJG36715.1"/>
    <property type="molecule type" value="Genomic_DNA"/>
</dbReference>
<comment type="caution">
    <text evidence="1">The sequence shown here is derived from an EMBL/GenBank/DDBJ whole genome shotgun (WGS) entry which is preliminary data.</text>
</comment>
<sequence>MIIVTNNPMVKEQINQKKAVDFVEGSYGDVLSYVKRRVIDERLYLLSHPLSGSIKPNETYYKTIFLTETNSQSIDLESLEYMESAITVYEKFIKNKQRPNWSLGVLQDFAFVEFYIAQSTLDRIGGDTCSTTCY</sequence>